<feature type="region of interest" description="Disordered" evidence="5">
    <location>
        <begin position="1"/>
        <end position="26"/>
    </location>
</feature>
<evidence type="ECO:0000256" key="5">
    <source>
        <dbReference type="SAM" id="MobiDB-lite"/>
    </source>
</evidence>
<dbReference type="GO" id="GO:0032958">
    <property type="term" value="P:inositol phosphate biosynthetic process"/>
    <property type="evidence" value="ECO:0007669"/>
    <property type="project" value="InterPro"/>
</dbReference>
<dbReference type="InterPro" id="IPR005522">
    <property type="entry name" value="IPK"/>
</dbReference>
<feature type="compositionally biased region" description="Polar residues" evidence="5">
    <location>
        <begin position="16"/>
        <end position="26"/>
    </location>
</feature>
<keyword evidence="3 4" id="KW-0418">Kinase</keyword>
<dbReference type="GO" id="GO:0005737">
    <property type="term" value="C:cytoplasm"/>
    <property type="evidence" value="ECO:0007669"/>
    <property type="project" value="TreeGrafter"/>
</dbReference>
<reference evidence="6" key="1">
    <citation type="submission" date="2018-10" db="EMBL/GenBank/DDBJ databases">
        <title>Transcriptome assembly of Aceria tosichella (Wheat curl mite) Type 2.</title>
        <authorList>
            <person name="Scully E.D."/>
            <person name="Geib S.M."/>
            <person name="Palmer N.A."/>
            <person name="Gupta A.K."/>
            <person name="Sarath G."/>
            <person name="Tatineni S."/>
        </authorList>
    </citation>
    <scope>NUCLEOTIDE SEQUENCE</scope>
    <source>
        <strain evidence="6">LincolnNE</strain>
    </source>
</reference>
<accession>A0A6G1SL63</accession>
<evidence type="ECO:0000256" key="2">
    <source>
        <dbReference type="ARBA" id="ARBA00022679"/>
    </source>
</evidence>
<sequence length="641" mass="71315">MVHMDSISDEEELNSHDSTQSDNFASHNTKDSNSIILYPFAHQVGGHTQLLTFDKSTLCKPLIPRELLFYLNVPKELVNFVPSYKGVVQIRETGQGTYPSVVYQPLRSPKSPYAKYRPHGPSTALHGGYHSEDDDDSRQSMTDSCDRSPFELRVQIRNFSDEKILKKNLSQDNLLRADYINRPNEKYLLLLENVASKYQLPCILDLKMGTRQHGDDATEEKRHRQIAKCQASTSASLGVRLCGMQVYQVDYGGFLWYDKYYGRKMDVNGLKRALHQYFRNGTQLNEDIIDDVISRLKLLSNAVEKSPSFRFYGTSLLIIHEGCASNNNLSKNSNKRCPVDVRLIDFAHTICDYTNTNGRSSSSPSVLTKSSSAEQLSSCNPISTTAKPAASSALNTTREPAALPETVSNEPATGDGKLVEGQEQAGLEVNKAVKQPTDRIIKNEIGVDGVINDTENHHPCLPRHLTSVAPNEPDIIESNNNNNNNTVISTKDNNNGFNIAFSKASTKPPIKQKVHQSQHPHHNHHHHHHYHHLETLREVDHHLSPPELLSPTEATLTTTTLTTTTTTTTPPTQETNTTTINPTTTTTTSKQISSTPTSPPSQGGRKITKTSMGPDKGLLFGLENLMRLLDDLKSETLITTC</sequence>
<dbReference type="PANTHER" id="PTHR12400">
    <property type="entry name" value="INOSITOL POLYPHOSPHATE KINASE"/>
    <property type="match status" value="1"/>
</dbReference>
<dbReference type="SUPFAM" id="SSF56104">
    <property type="entry name" value="SAICAR synthase-like"/>
    <property type="match status" value="1"/>
</dbReference>
<feature type="region of interest" description="Disordered" evidence="5">
    <location>
        <begin position="507"/>
        <end position="615"/>
    </location>
</feature>
<evidence type="ECO:0000256" key="1">
    <source>
        <dbReference type="ARBA" id="ARBA00007374"/>
    </source>
</evidence>
<dbReference type="PANTHER" id="PTHR12400:SF21">
    <property type="entry name" value="KINASE"/>
    <property type="match status" value="1"/>
</dbReference>
<feature type="region of interest" description="Disordered" evidence="5">
    <location>
        <begin position="109"/>
        <end position="146"/>
    </location>
</feature>
<feature type="compositionally biased region" description="Low complexity" evidence="5">
    <location>
        <begin position="360"/>
        <end position="372"/>
    </location>
</feature>
<dbReference type="EC" id="2.7.-.-" evidence="4"/>
<organism evidence="6">
    <name type="scientific">Aceria tosichella</name>
    <name type="common">wheat curl mite</name>
    <dbReference type="NCBI Taxonomy" id="561515"/>
    <lineage>
        <taxon>Eukaryota</taxon>
        <taxon>Metazoa</taxon>
        <taxon>Ecdysozoa</taxon>
        <taxon>Arthropoda</taxon>
        <taxon>Chelicerata</taxon>
        <taxon>Arachnida</taxon>
        <taxon>Acari</taxon>
        <taxon>Acariformes</taxon>
        <taxon>Trombidiformes</taxon>
        <taxon>Prostigmata</taxon>
        <taxon>Eupodina</taxon>
        <taxon>Eriophyoidea</taxon>
        <taxon>Eriophyidae</taxon>
        <taxon>Eriophyinae</taxon>
        <taxon>Aceriini</taxon>
        <taxon>Aceria</taxon>
    </lineage>
</organism>
<dbReference type="GO" id="GO:0005634">
    <property type="term" value="C:nucleus"/>
    <property type="evidence" value="ECO:0007669"/>
    <property type="project" value="TreeGrafter"/>
</dbReference>
<dbReference type="InterPro" id="IPR038286">
    <property type="entry name" value="IPK_sf"/>
</dbReference>
<keyword evidence="2 4" id="KW-0808">Transferase</keyword>
<feature type="compositionally biased region" description="Polar residues" evidence="5">
    <location>
        <begin position="373"/>
        <end position="398"/>
    </location>
</feature>
<feature type="compositionally biased region" description="Basic and acidic residues" evidence="5">
    <location>
        <begin position="532"/>
        <end position="544"/>
    </location>
</feature>
<dbReference type="Pfam" id="PF03770">
    <property type="entry name" value="IPK"/>
    <property type="match status" value="1"/>
</dbReference>
<comment type="similarity">
    <text evidence="1 4">Belongs to the inositol phosphokinase (IPK) family.</text>
</comment>
<gene>
    <name evidence="6" type="primary">Ip6k1</name>
    <name evidence="6" type="ORF">g.15400</name>
</gene>
<name>A0A6G1SL63_9ACAR</name>
<evidence type="ECO:0000256" key="3">
    <source>
        <dbReference type="ARBA" id="ARBA00022777"/>
    </source>
</evidence>
<dbReference type="GO" id="GO:0046854">
    <property type="term" value="P:phosphatidylinositol phosphate biosynthetic process"/>
    <property type="evidence" value="ECO:0007669"/>
    <property type="project" value="TreeGrafter"/>
</dbReference>
<dbReference type="EMBL" id="GGYP01006180">
    <property type="protein sequence ID" value="MDE50951.1"/>
    <property type="molecule type" value="Transcribed_RNA"/>
</dbReference>
<dbReference type="Gene3D" id="3.30.470.160">
    <property type="entry name" value="Inositol polyphosphate kinase"/>
    <property type="match status" value="1"/>
</dbReference>
<protein>
    <recommendedName>
        <fullName evidence="4">Kinase</fullName>
        <ecNumber evidence="4">2.7.-.-</ecNumber>
    </recommendedName>
</protein>
<feature type="region of interest" description="Disordered" evidence="5">
    <location>
        <begin position="357"/>
        <end position="416"/>
    </location>
</feature>
<feature type="compositionally biased region" description="Basic residues" evidence="5">
    <location>
        <begin position="510"/>
        <end position="531"/>
    </location>
</feature>
<dbReference type="GO" id="GO:0000828">
    <property type="term" value="F:inositol hexakisphosphate kinase activity"/>
    <property type="evidence" value="ECO:0007669"/>
    <property type="project" value="TreeGrafter"/>
</dbReference>
<feature type="compositionally biased region" description="Low complexity" evidence="5">
    <location>
        <begin position="550"/>
        <end position="596"/>
    </location>
</feature>
<evidence type="ECO:0000313" key="6">
    <source>
        <dbReference type="EMBL" id="MDE50951.1"/>
    </source>
</evidence>
<evidence type="ECO:0000256" key="4">
    <source>
        <dbReference type="RuleBase" id="RU363090"/>
    </source>
</evidence>
<proteinExistence type="inferred from homology"/>
<dbReference type="AlphaFoldDB" id="A0A6G1SL63"/>